<organism evidence="1 2">
    <name type="scientific">Natronorubrum texcoconense</name>
    <dbReference type="NCBI Taxonomy" id="1095776"/>
    <lineage>
        <taxon>Archaea</taxon>
        <taxon>Methanobacteriati</taxon>
        <taxon>Methanobacteriota</taxon>
        <taxon>Stenosarchaea group</taxon>
        <taxon>Halobacteria</taxon>
        <taxon>Halobacteriales</taxon>
        <taxon>Natrialbaceae</taxon>
        <taxon>Natronorubrum</taxon>
    </lineage>
</organism>
<sequence>MAVPDVQQPLSAIGCDACQSAVQSGGQQELSFLLLDQLTIPVLSCDEHLEQFSSVCGLTSEDTVDLLHHLPAGGLSCPSCRLVPYNSPHPLVRVQDGAIIPLACPEHQTEIVQRFQTGIQTQHQLTVGLDTSTGPSLKDP</sequence>
<protein>
    <submittedName>
        <fullName evidence="1">Uncharacterized protein</fullName>
    </submittedName>
</protein>
<accession>A0A1G8UXA1</accession>
<proteinExistence type="predicted"/>
<reference evidence="2" key="1">
    <citation type="submission" date="2016-10" db="EMBL/GenBank/DDBJ databases">
        <authorList>
            <person name="Varghese N."/>
            <person name="Submissions S."/>
        </authorList>
    </citation>
    <scope>NUCLEOTIDE SEQUENCE [LARGE SCALE GENOMIC DNA]</scope>
    <source>
        <strain evidence="2">B4,CECT 8067,JCM 17497</strain>
    </source>
</reference>
<dbReference type="AlphaFoldDB" id="A0A1G8UXA1"/>
<dbReference type="EMBL" id="FNFE01000001">
    <property type="protein sequence ID" value="SDJ58441.1"/>
    <property type="molecule type" value="Genomic_DNA"/>
</dbReference>
<evidence type="ECO:0000313" key="2">
    <source>
        <dbReference type="Proteomes" id="UP000198882"/>
    </source>
</evidence>
<dbReference type="Proteomes" id="UP000198882">
    <property type="component" value="Unassembled WGS sequence"/>
</dbReference>
<evidence type="ECO:0000313" key="1">
    <source>
        <dbReference type="EMBL" id="SDJ58441.1"/>
    </source>
</evidence>
<keyword evidence="2" id="KW-1185">Reference proteome</keyword>
<name>A0A1G8UXA1_9EURY</name>
<gene>
    <name evidence="1" type="ORF">SAMN04515672_1074</name>
</gene>